<comment type="caution">
    <text evidence="1">The sequence shown here is derived from an EMBL/GenBank/DDBJ whole genome shotgun (WGS) entry which is preliminary data.</text>
</comment>
<organism evidence="1 2">
    <name type="scientific">Engystomops pustulosus</name>
    <name type="common">Tungara frog</name>
    <name type="synonym">Physalaemus pustulosus</name>
    <dbReference type="NCBI Taxonomy" id="76066"/>
    <lineage>
        <taxon>Eukaryota</taxon>
        <taxon>Metazoa</taxon>
        <taxon>Chordata</taxon>
        <taxon>Craniata</taxon>
        <taxon>Vertebrata</taxon>
        <taxon>Euteleostomi</taxon>
        <taxon>Amphibia</taxon>
        <taxon>Batrachia</taxon>
        <taxon>Anura</taxon>
        <taxon>Neobatrachia</taxon>
        <taxon>Hyloidea</taxon>
        <taxon>Leptodactylidae</taxon>
        <taxon>Leiuperinae</taxon>
        <taxon>Engystomops</taxon>
    </lineage>
</organism>
<evidence type="ECO:0000313" key="1">
    <source>
        <dbReference type="EMBL" id="KAG8538955.1"/>
    </source>
</evidence>
<keyword evidence="2" id="KW-1185">Reference proteome</keyword>
<dbReference type="Proteomes" id="UP000824782">
    <property type="component" value="Unassembled WGS sequence"/>
</dbReference>
<gene>
    <name evidence="1" type="ORF">GDO81_021716</name>
</gene>
<sequence>MFLHQCSSSILKDSPPALTVAVVPRLPRGALVEWHVMAAVSDPDGRRNISVTEKAPQPDSLDHSNVSQIVKTVLQKASVQLPKNSSLIPVCCRVFRRSDDVELQSLTAGR</sequence>
<dbReference type="AlphaFoldDB" id="A0AAV6YVF8"/>
<dbReference type="SUPFAM" id="SSF55298">
    <property type="entry name" value="YjgF-like"/>
    <property type="match status" value="1"/>
</dbReference>
<dbReference type="InterPro" id="IPR035959">
    <property type="entry name" value="RutC-like_sf"/>
</dbReference>
<reference evidence="1" key="1">
    <citation type="thesis" date="2020" institute="ProQuest LLC" country="789 East Eisenhower Parkway, Ann Arbor, MI, USA">
        <title>Comparative Genomics and Chromosome Evolution.</title>
        <authorList>
            <person name="Mudd A.B."/>
        </authorList>
    </citation>
    <scope>NUCLEOTIDE SEQUENCE</scope>
    <source>
        <strain evidence="1">237g6f4</strain>
        <tissue evidence="1">Blood</tissue>
    </source>
</reference>
<proteinExistence type="predicted"/>
<name>A0AAV6YVF8_ENGPU</name>
<dbReference type="EMBL" id="WNYA01017391">
    <property type="protein sequence ID" value="KAG8538955.1"/>
    <property type="molecule type" value="Genomic_DNA"/>
</dbReference>
<protein>
    <submittedName>
        <fullName evidence="1">Uncharacterized protein</fullName>
    </submittedName>
</protein>
<evidence type="ECO:0000313" key="2">
    <source>
        <dbReference type="Proteomes" id="UP000824782"/>
    </source>
</evidence>
<accession>A0AAV6YVF8</accession>